<dbReference type="SUPFAM" id="SSF54001">
    <property type="entry name" value="Cysteine proteinases"/>
    <property type="match status" value="1"/>
</dbReference>
<sequence length="200" mass="22943">MDNLKTGDLMLFCGHTDGWMQYFSDMIKYATHSNYSHVGMVIKDPHFIDPALKGTYLWESSWEGKADPQDGKIKLGVQITPIDEVLTNFKGSKIIIRTVECDPTLFSEENLKKIHEVVYDKPYDLYPKDWIEALLQRDPNPQKINRFWCSALVGYIYTQCGVLKNTTDWSISRPSDFSLDGENLNFNEGCSLSKTETRIA</sequence>
<dbReference type="EMBL" id="MN738864">
    <property type="protein sequence ID" value="QHT28778.1"/>
    <property type="molecule type" value="Genomic_DNA"/>
</dbReference>
<proteinExistence type="predicted"/>
<accession>A0A6C0EIG1</accession>
<dbReference type="AlphaFoldDB" id="A0A6C0EIG1"/>
<protein>
    <recommendedName>
        <fullName evidence="2">Peptidase</fullName>
    </recommendedName>
</protein>
<dbReference type="Gene3D" id="3.90.1720.10">
    <property type="entry name" value="endopeptidase domain like (from Nostoc punctiforme)"/>
    <property type="match status" value="1"/>
</dbReference>
<organism evidence="1">
    <name type="scientific">viral metagenome</name>
    <dbReference type="NCBI Taxonomy" id="1070528"/>
    <lineage>
        <taxon>unclassified sequences</taxon>
        <taxon>metagenomes</taxon>
        <taxon>organismal metagenomes</taxon>
    </lineage>
</organism>
<evidence type="ECO:0000313" key="1">
    <source>
        <dbReference type="EMBL" id="QHT28778.1"/>
    </source>
</evidence>
<name>A0A6C0EIG1_9ZZZZ</name>
<dbReference type="PANTHER" id="PTHR47112">
    <property type="entry name" value="PX DOMAIN-CONTAINING PROTEIN"/>
    <property type="match status" value="1"/>
</dbReference>
<reference evidence="1" key="1">
    <citation type="journal article" date="2020" name="Nature">
        <title>Giant virus diversity and host interactions through global metagenomics.</title>
        <authorList>
            <person name="Schulz F."/>
            <person name="Roux S."/>
            <person name="Paez-Espino D."/>
            <person name="Jungbluth S."/>
            <person name="Walsh D.A."/>
            <person name="Denef V.J."/>
            <person name="McMahon K.D."/>
            <person name="Konstantinidis K.T."/>
            <person name="Eloe-Fadrosh E.A."/>
            <person name="Kyrpides N.C."/>
            <person name="Woyke T."/>
        </authorList>
    </citation>
    <scope>NUCLEOTIDE SEQUENCE</scope>
    <source>
        <strain evidence="1">GVMAG-M-3300001351-8</strain>
    </source>
</reference>
<evidence type="ECO:0008006" key="2">
    <source>
        <dbReference type="Google" id="ProtNLM"/>
    </source>
</evidence>
<dbReference type="InterPro" id="IPR038765">
    <property type="entry name" value="Papain-like_cys_pep_sf"/>
</dbReference>
<dbReference type="PANTHER" id="PTHR47112:SF1">
    <property type="entry name" value="PX DOMAIN-CONTAINING PROTEIN"/>
    <property type="match status" value="1"/>
</dbReference>